<dbReference type="InterPro" id="IPR005531">
    <property type="entry name" value="Asp23"/>
</dbReference>
<dbReference type="PANTHER" id="PTHR34297">
    <property type="entry name" value="HYPOTHETICAL CYTOSOLIC PROTEIN-RELATED"/>
    <property type="match status" value="1"/>
</dbReference>
<dbReference type="EMBL" id="CP063356">
    <property type="protein sequence ID" value="QOY34341.1"/>
    <property type="molecule type" value="Genomic_DNA"/>
</dbReference>
<evidence type="ECO:0000313" key="2">
    <source>
        <dbReference type="EMBL" id="OIJ20642.1"/>
    </source>
</evidence>
<dbReference type="Pfam" id="PF03780">
    <property type="entry name" value="Asp23"/>
    <property type="match status" value="1"/>
</dbReference>
<dbReference type="PANTHER" id="PTHR34297:SF1">
    <property type="entry name" value="ASP23_GLS24 FAMILY ENVELOPE STRESS RESPONSE PROTEIN"/>
    <property type="match status" value="1"/>
</dbReference>
<dbReference type="Proteomes" id="UP000180175">
    <property type="component" value="Chromosome"/>
</dbReference>
<keyword evidence="4" id="KW-1185">Reference proteome</keyword>
<sequence length="114" mass="12709">MLRKKLEKGELSIFDDVIKIITGMAITEQDGVAVSTTSIKGKLLEKVKPVSNSIKINTMNEKIVIDVKVAITYGKDIPKAMQELQNLIKNHVELFTGFTVQKVNVIVNQIIIED</sequence>
<dbReference type="RefSeq" id="WP_071316579.1">
    <property type="nucleotide sequence ID" value="NZ_CP063356.2"/>
</dbReference>
<evidence type="ECO:0000256" key="1">
    <source>
        <dbReference type="ARBA" id="ARBA00005721"/>
    </source>
</evidence>
<evidence type="ECO:0000313" key="3">
    <source>
        <dbReference type="EMBL" id="QOY34341.1"/>
    </source>
</evidence>
<evidence type="ECO:0000313" key="4">
    <source>
        <dbReference type="Proteomes" id="UP000180175"/>
    </source>
</evidence>
<comment type="similarity">
    <text evidence="1">Belongs to the asp23 family.</text>
</comment>
<dbReference type="KEGG" id="aia:AWH56_016610"/>
<proteinExistence type="inferred from homology"/>
<accession>A0A1S2M762</accession>
<reference evidence="2 4" key="1">
    <citation type="submission" date="2016-10" db="EMBL/GenBank/DDBJ databases">
        <title>Draft genome sequences of four alkaliphilic bacteria belonging to the Anaerobacillus genus.</title>
        <authorList>
            <person name="Bassil N.M."/>
            <person name="Lloyd J.R."/>
        </authorList>
    </citation>
    <scope>NUCLEOTIDE SEQUENCE [LARGE SCALE GENOMIC DNA]</scope>
    <source>
        <strain evidence="2 4">NB2006</strain>
    </source>
</reference>
<name>A0A1S2M762_9BACI</name>
<dbReference type="OrthoDB" id="9791482at2"/>
<reference evidence="3 4" key="3">
    <citation type="journal article" date="2019" name="Int. J. Syst. Evol. Microbiol.">
        <title>Anaerobacillus isosaccharinicus sp. nov., an alkaliphilic bacterium which degrades isosaccharinic acid.</title>
        <authorList>
            <person name="Bassil N.M."/>
            <person name="Lloyd J.R."/>
        </authorList>
    </citation>
    <scope>NUCLEOTIDE SEQUENCE [LARGE SCALE GENOMIC DNA]</scope>
    <source>
        <strain evidence="3 4">NB2006</strain>
    </source>
</reference>
<dbReference type="EMBL" id="LQXD01000068">
    <property type="protein sequence ID" value="OIJ20642.1"/>
    <property type="molecule type" value="Genomic_DNA"/>
</dbReference>
<protein>
    <submittedName>
        <fullName evidence="3">Asp23/Gls24 family envelope stress response protein</fullName>
    </submittedName>
</protein>
<gene>
    <name evidence="3" type="ORF">AWH56_016610</name>
    <name evidence="2" type="ORF">AWH56_07680</name>
</gene>
<reference evidence="3" key="4">
    <citation type="submission" date="2020-10" db="EMBL/GenBank/DDBJ databases">
        <authorList>
            <person name="Bassil N.M."/>
            <person name="Lloyd J.R."/>
        </authorList>
    </citation>
    <scope>NUCLEOTIDE SEQUENCE</scope>
    <source>
        <strain evidence="3">NB2006</strain>
    </source>
</reference>
<dbReference type="AlphaFoldDB" id="A0A1S2M762"/>
<organism evidence="2 4">
    <name type="scientific">Anaerobacillus isosaccharinicus</name>
    <dbReference type="NCBI Taxonomy" id="1532552"/>
    <lineage>
        <taxon>Bacteria</taxon>
        <taxon>Bacillati</taxon>
        <taxon>Bacillota</taxon>
        <taxon>Bacilli</taxon>
        <taxon>Bacillales</taxon>
        <taxon>Bacillaceae</taxon>
        <taxon>Anaerobacillus</taxon>
    </lineage>
</organism>
<reference evidence="3 4" key="2">
    <citation type="journal article" date="2017" name="Genome Announc.">
        <title>Draft Genome Sequences of Four Alkaliphilic Bacteria Belonging to the Anaerobacillus Genus.</title>
        <authorList>
            <person name="Bassil N.M."/>
            <person name="Lloyd J.R."/>
        </authorList>
    </citation>
    <scope>NUCLEOTIDE SEQUENCE [LARGE SCALE GENOMIC DNA]</scope>
    <source>
        <strain evidence="3 4">NB2006</strain>
    </source>
</reference>